<evidence type="ECO:0000313" key="3">
    <source>
        <dbReference type="RefSeq" id="XP_015605237.1"/>
    </source>
</evidence>
<dbReference type="AlphaFoldDB" id="A0AAJ7C9G2"/>
<accession>A0AAJ7C9G2</accession>
<name>A0AAJ7C9G2_CEPCN</name>
<sequence length="238" mass="27311">MPAASSIYWNSVDSQVSSGGSSGDSNSRSGRQYVDPWDLENYAYLRRHSIASMSYPYPQPHPQLQQRSNRRREQDVRPEAEYCYGPPIREPGYDAPASVEELYFGPPRHPSNACYYHHPIYEDDVPHYATSHSIYAPLSDLDHHSPTAEERGLQEMLKGRHKLSRAKGHRRETCLYHGISSPSLQESAKEIPVHRMIKKKISKHVEVIPSSELDLNTYGHLKIDYTNSWNSLHRKISK</sequence>
<feature type="compositionally biased region" description="Low complexity" evidence="1">
    <location>
        <begin position="10"/>
        <end position="32"/>
    </location>
</feature>
<dbReference type="GeneID" id="107272526"/>
<feature type="region of interest" description="Disordered" evidence="1">
    <location>
        <begin position="55"/>
        <end position="89"/>
    </location>
</feature>
<evidence type="ECO:0000313" key="2">
    <source>
        <dbReference type="Proteomes" id="UP000694920"/>
    </source>
</evidence>
<dbReference type="KEGG" id="ccin:107272526"/>
<protein>
    <submittedName>
        <fullName evidence="3">Uncharacterized protein LOC107272526</fullName>
    </submittedName>
</protein>
<organism evidence="2 3">
    <name type="scientific">Cephus cinctus</name>
    <name type="common">Wheat stem sawfly</name>
    <dbReference type="NCBI Taxonomy" id="211228"/>
    <lineage>
        <taxon>Eukaryota</taxon>
        <taxon>Metazoa</taxon>
        <taxon>Ecdysozoa</taxon>
        <taxon>Arthropoda</taxon>
        <taxon>Hexapoda</taxon>
        <taxon>Insecta</taxon>
        <taxon>Pterygota</taxon>
        <taxon>Neoptera</taxon>
        <taxon>Endopterygota</taxon>
        <taxon>Hymenoptera</taxon>
        <taxon>Cephoidea</taxon>
        <taxon>Cephidae</taxon>
        <taxon>Cephus</taxon>
    </lineage>
</organism>
<dbReference type="Proteomes" id="UP000694920">
    <property type="component" value="Unplaced"/>
</dbReference>
<keyword evidence="2" id="KW-1185">Reference proteome</keyword>
<feature type="region of interest" description="Disordered" evidence="1">
    <location>
        <begin position="1"/>
        <end position="33"/>
    </location>
</feature>
<gene>
    <name evidence="3" type="primary">LOC107272526</name>
</gene>
<feature type="compositionally biased region" description="Basic and acidic residues" evidence="1">
    <location>
        <begin position="71"/>
        <end position="80"/>
    </location>
</feature>
<proteinExistence type="predicted"/>
<reference evidence="3" key="1">
    <citation type="submission" date="2025-08" db="UniProtKB">
        <authorList>
            <consortium name="RefSeq"/>
        </authorList>
    </citation>
    <scope>IDENTIFICATION</scope>
</reference>
<dbReference type="RefSeq" id="XP_015605237.1">
    <property type="nucleotide sequence ID" value="XM_015749751.2"/>
</dbReference>
<evidence type="ECO:0000256" key="1">
    <source>
        <dbReference type="SAM" id="MobiDB-lite"/>
    </source>
</evidence>